<evidence type="ECO:0000313" key="9">
    <source>
        <dbReference type="RefSeq" id="XP_022236197.1"/>
    </source>
</evidence>
<proteinExistence type="inferred from homology"/>
<evidence type="ECO:0000256" key="1">
    <source>
        <dbReference type="ARBA" id="ARBA00009481"/>
    </source>
</evidence>
<evidence type="ECO:0000259" key="7">
    <source>
        <dbReference type="Pfam" id="PF12038"/>
    </source>
</evidence>
<protein>
    <recommendedName>
        <fullName evidence="5">tRNA-queuosine alpha-mannosyltransferase</fullName>
        <ecNumber evidence="4">2.4.1.110</ecNumber>
    </recommendedName>
</protein>
<dbReference type="GeneID" id="106476688"/>
<keyword evidence="3" id="KW-0808">Transferase</keyword>
<dbReference type="RefSeq" id="XP_022236197.1">
    <property type="nucleotide sequence ID" value="XM_022380489.1"/>
</dbReference>
<comment type="catalytic activity">
    <reaction evidence="6">
        <text>queuosine(34) in tRNA(Asp) + GDP-alpha-D-mannose = O-4''-alpha-D-mannosylqueuosine(34) in tRNA(Asp) + GDP + H(+)</text>
        <dbReference type="Rhea" id="RHEA:12885"/>
        <dbReference type="Rhea" id="RHEA-COMP:18572"/>
        <dbReference type="Rhea" id="RHEA-COMP:18581"/>
        <dbReference type="ChEBI" id="CHEBI:15378"/>
        <dbReference type="ChEBI" id="CHEBI:57527"/>
        <dbReference type="ChEBI" id="CHEBI:58189"/>
        <dbReference type="ChEBI" id="CHEBI:194431"/>
        <dbReference type="ChEBI" id="CHEBI:194442"/>
        <dbReference type="EC" id="2.4.1.110"/>
    </reaction>
    <physiologicalReaction direction="left-to-right" evidence="6">
        <dbReference type="Rhea" id="RHEA:12886"/>
    </physiologicalReaction>
</comment>
<sequence>MRVGYTMDTRNVCQEILLIEPFYGGSHKQLVDTLANDLGRKAALFTLPAKKWHWRARTSALHFSRVIPKGHKFRVLFASSVLSLAELVALRPDLLPLKKILYFHENQLLYPVRKEQERDFQYGYNQIVSSLVADTVVFNSKFNQDSFLTTISSFFKKMPDYRPKGIPEELKCKCRVIYFPLINADMLNGIERSTSVCKEHKSMNSKYFNDCEIIDTGTVCPLEENLNFELYSERKECFSKKQNVDMVKTVIEDLCVNTPVNEDLLSNTTNNMDLCVSTPVNEDLLSNTTNNMDLRVSTPVNVDLFSNKTNNEDLFSNTTKDVDLCVNTPVITSSGLQTVRCRKLHIVWPHRW</sequence>
<keyword evidence="2" id="KW-0328">Glycosyltransferase</keyword>
<name>A0ABM1RXU2_LIMPO</name>
<dbReference type="PANTHER" id="PTHR13615">
    <property type="entry name" value="GLYCOSYLTRANSFERASE-LIKE 1"/>
    <property type="match status" value="1"/>
</dbReference>
<evidence type="ECO:0000256" key="2">
    <source>
        <dbReference type="ARBA" id="ARBA00022676"/>
    </source>
</evidence>
<dbReference type="InterPro" id="IPR022701">
    <property type="entry name" value="QTMAN_N"/>
</dbReference>
<reference evidence="9" key="1">
    <citation type="submission" date="2025-08" db="UniProtKB">
        <authorList>
            <consortium name="RefSeq"/>
        </authorList>
    </citation>
    <scope>IDENTIFICATION</scope>
    <source>
        <tissue evidence="9">Muscle</tissue>
    </source>
</reference>
<evidence type="ECO:0000256" key="4">
    <source>
        <dbReference type="ARBA" id="ARBA00044517"/>
    </source>
</evidence>
<dbReference type="Proteomes" id="UP000694941">
    <property type="component" value="Unplaced"/>
</dbReference>
<evidence type="ECO:0000313" key="8">
    <source>
        <dbReference type="Proteomes" id="UP000694941"/>
    </source>
</evidence>
<dbReference type="EC" id="2.4.1.110" evidence="4"/>
<organism evidence="8 9">
    <name type="scientific">Limulus polyphemus</name>
    <name type="common">Atlantic horseshoe crab</name>
    <dbReference type="NCBI Taxonomy" id="6850"/>
    <lineage>
        <taxon>Eukaryota</taxon>
        <taxon>Metazoa</taxon>
        <taxon>Ecdysozoa</taxon>
        <taxon>Arthropoda</taxon>
        <taxon>Chelicerata</taxon>
        <taxon>Merostomata</taxon>
        <taxon>Xiphosura</taxon>
        <taxon>Limulidae</taxon>
        <taxon>Limulus</taxon>
    </lineage>
</organism>
<evidence type="ECO:0000256" key="6">
    <source>
        <dbReference type="ARBA" id="ARBA00048439"/>
    </source>
</evidence>
<evidence type="ECO:0000256" key="3">
    <source>
        <dbReference type="ARBA" id="ARBA00022679"/>
    </source>
</evidence>
<dbReference type="Pfam" id="PF12038">
    <property type="entry name" value="QTMAN_N"/>
    <property type="match status" value="1"/>
</dbReference>
<dbReference type="InterPro" id="IPR051862">
    <property type="entry name" value="GT-like_domain_containing_1"/>
</dbReference>
<accession>A0ABM1RXU2</accession>
<dbReference type="PANTHER" id="PTHR13615:SF3">
    <property type="entry name" value="GLYCOSYLTRANSFERASE-LIKE DOMAIN-CONTAINING PROTEIN 1"/>
    <property type="match status" value="1"/>
</dbReference>
<gene>
    <name evidence="9" type="primary">LOC106476688</name>
</gene>
<comment type="similarity">
    <text evidence="1">Belongs to the glycosyltransferase group 1 family. Glycosyltransferase 4 subfamily.</text>
</comment>
<evidence type="ECO:0000256" key="5">
    <source>
        <dbReference type="ARBA" id="ARBA00044539"/>
    </source>
</evidence>
<keyword evidence="8" id="KW-1185">Reference proteome</keyword>
<feature type="domain" description="tRNA-queuosine alpha-mannosyltransferase N-terminal" evidence="7">
    <location>
        <begin position="15"/>
        <end position="181"/>
    </location>
</feature>